<dbReference type="Proteomes" id="UP000601789">
    <property type="component" value="Unassembled WGS sequence"/>
</dbReference>
<organism evidence="1 2">
    <name type="scientific">Aquamicrobium zhengzhouense</name>
    <dbReference type="NCBI Taxonomy" id="2781738"/>
    <lineage>
        <taxon>Bacteria</taxon>
        <taxon>Pseudomonadati</taxon>
        <taxon>Pseudomonadota</taxon>
        <taxon>Alphaproteobacteria</taxon>
        <taxon>Hyphomicrobiales</taxon>
        <taxon>Phyllobacteriaceae</taxon>
        <taxon>Aquamicrobium</taxon>
    </lineage>
</organism>
<sequence>MDATNEWHWEGNIIDAVIDYLVERDWIIVKIADTYTKERGEDIRAVKDGQWLIIEAKGYPSRLYRDPRPRGEKKRTNPATQAPKWYSHAIFTAMCLQHRNSDATVAVALPDMSRYRTMHAETAASFTKLNVTMLFVDEYGYVDRLGPL</sequence>
<dbReference type="RefSeq" id="WP_198476282.1">
    <property type="nucleotide sequence ID" value="NZ_JADGMQ010000005.1"/>
</dbReference>
<name>A0ABS0SC40_9HYPH</name>
<accession>A0ABS0SC40</accession>
<dbReference type="EMBL" id="JADGMQ010000005">
    <property type="protein sequence ID" value="MBI1620865.1"/>
    <property type="molecule type" value="Genomic_DNA"/>
</dbReference>
<protein>
    <recommendedName>
        <fullName evidence="3">NERD domain-containing protein</fullName>
    </recommendedName>
</protein>
<gene>
    <name evidence="1" type="ORF">IOD40_09355</name>
</gene>
<evidence type="ECO:0008006" key="3">
    <source>
        <dbReference type="Google" id="ProtNLM"/>
    </source>
</evidence>
<keyword evidence="2" id="KW-1185">Reference proteome</keyword>
<evidence type="ECO:0000313" key="2">
    <source>
        <dbReference type="Proteomes" id="UP000601789"/>
    </source>
</evidence>
<comment type="caution">
    <text evidence="1">The sequence shown here is derived from an EMBL/GenBank/DDBJ whole genome shotgun (WGS) entry which is preliminary data.</text>
</comment>
<evidence type="ECO:0000313" key="1">
    <source>
        <dbReference type="EMBL" id="MBI1620865.1"/>
    </source>
</evidence>
<reference evidence="1 2" key="1">
    <citation type="submission" date="2020-10" db="EMBL/GenBank/DDBJ databases">
        <title>Aquamicrobium zhengzhouensis sp. nov., a exopolysaccharide producing bacterium isolated from farmland soil.</title>
        <authorList>
            <person name="Wang X."/>
        </authorList>
    </citation>
    <scope>NUCLEOTIDE SEQUENCE [LARGE SCALE GENOMIC DNA]</scope>
    <source>
        <strain evidence="2">cd-1</strain>
    </source>
</reference>
<proteinExistence type="predicted"/>